<comment type="caution">
    <text evidence="1">The sequence shown here is derived from an EMBL/GenBank/DDBJ whole genome shotgun (WGS) entry which is preliminary data.</text>
</comment>
<sequence length="339" mass="36995">MQPALSFMGRRDKGRSQCLDTIVMSVPPSRAGADAPVKNAVRFSLDQLNLILAALPDPAFILTRSGRYAALFGGSDHRYYHDGSNLVGQSVFDVLAHDKARWFALEIEKALSSRALHIVEYSLAGSDVRGLEEAGPDHPIWFEGRVQALDFPVDDEDAVVWVASNITEKNAVEHQLRLQSETDPLTGLYNRRKLLDVLAVEFDLSSSSRTPTSLLMFDVDNFKAVNDELGHSVGDELLATIATVCRRALRSGDVLARLGGDEFVVLMPATTSGEGGLIANGLREQISLELRSKLALFSTISGGLTEISRSDASIGDILRRADDGLYQSKRNGRNQITIV</sequence>
<keyword evidence="2" id="KW-1185">Reference proteome</keyword>
<reference evidence="1" key="1">
    <citation type="submission" date="2021-03" db="EMBL/GenBank/DDBJ databases">
        <title>Genomic Encyclopedia of Type Strains, Phase IV (KMG-IV): sequencing the most valuable type-strain genomes for metagenomic binning, comparative biology and taxonomic classification.</title>
        <authorList>
            <person name="Goeker M."/>
        </authorList>
    </citation>
    <scope>NUCLEOTIDE SEQUENCE</scope>
    <source>
        <strain evidence="1">DSM 18131</strain>
    </source>
</reference>
<organism evidence="1 2">
    <name type="scientific">Ensifer adhaerens</name>
    <name type="common">Sinorhizobium morelense</name>
    <dbReference type="NCBI Taxonomy" id="106592"/>
    <lineage>
        <taxon>Bacteria</taxon>
        <taxon>Pseudomonadati</taxon>
        <taxon>Pseudomonadota</taxon>
        <taxon>Alphaproteobacteria</taxon>
        <taxon>Hyphomicrobiales</taxon>
        <taxon>Rhizobiaceae</taxon>
        <taxon>Sinorhizobium/Ensifer group</taxon>
        <taxon>Ensifer</taxon>
    </lineage>
</organism>
<name>A0ACC5ST56_ENSAD</name>
<evidence type="ECO:0000313" key="2">
    <source>
        <dbReference type="Proteomes" id="UP000823773"/>
    </source>
</evidence>
<proteinExistence type="predicted"/>
<evidence type="ECO:0000313" key="1">
    <source>
        <dbReference type="EMBL" id="MBP1871841.1"/>
    </source>
</evidence>
<accession>A0ACC5ST56</accession>
<dbReference type="EMBL" id="JAGGJR010000002">
    <property type="protein sequence ID" value="MBP1871841.1"/>
    <property type="molecule type" value="Genomic_DNA"/>
</dbReference>
<gene>
    <name evidence="1" type="ORF">J2Z19_001553</name>
</gene>
<protein>
    <submittedName>
        <fullName evidence="1">Diguanylate cyclase (GGDEF)-like protein</fullName>
    </submittedName>
</protein>
<dbReference type="Proteomes" id="UP000823773">
    <property type="component" value="Unassembled WGS sequence"/>
</dbReference>